<evidence type="ECO:0000313" key="8">
    <source>
        <dbReference type="EMBL" id="KAK5575213.1"/>
    </source>
</evidence>
<dbReference type="Gene3D" id="3.50.50.60">
    <property type="entry name" value="FAD/NAD(P)-binding domain"/>
    <property type="match status" value="1"/>
</dbReference>
<dbReference type="InterPro" id="IPR050703">
    <property type="entry name" value="Flavin_MAO"/>
</dbReference>
<comment type="cofactor">
    <cofactor evidence="1 6">
        <name>FAD</name>
        <dbReference type="ChEBI" id="CHEBI:57692"/>
    </cofactor>
</comment>
<feature type="domain" description="Amine oxidase" evidence="7">
    <location>
        <begin position="14"/>
        <end position="456"/>
    </location>
</feature>
<name>A0AAN7TU09_9MYCE</name>
<dbReference type="AlphaFoldDB" id="A0AAN7TU09"/>
<comment type="catalytic activity">
    <reaction evidence="4">
        <text>a secondary aliphatic amine + O2 + H2O = a primary amine + an aldehyde + H2O2</text>
        <dbReference type="Rhea" id="RHEA:26414"/>
        <dbReference type="ChEBI" id="CHEBI:15377"/>
        <dbReference type="ChEBI" id="CHEBI:15379"/>
        <dbReference type="ChEBI" id="CHEBI:16240"/>
        <dbReference type="ChEBI" id="CHEBI:17478"/>
        <dbReference type="ChEBI" id="CHEBI:58855"/>
        <dbReference type="ChEBI" id="CHEBI:65296"/>
        <dbReference type="EC" id="1.4.3.4"/>
    </reaction>
</comment>
<dbReference type="EC" id="1.4.3.-" evidence="6"/>
<organism evidence="8 9">
    <name type="scientific">Dictyostelium firmibasis</name>
    <dbReference type="NCBI Taxonomy" id="79012"/>
    <lineage>
        <taxon>Eukaryota</taxon>
        <taxon>Amoebozoa</taxon>
        <taxon>Evosea</taxon>
        <taxon>Eumycetozoa</taxon>
        <taxon>Dictyostelia</taxon>
        <taxon>Dictyosteliales</taxon>
        <taxon>Dictyosteliaceae</taxon>
        <taxon>Dictyostelium</taxon>
    </lineage>
</organism>
<dbReference type="Pfam" id="PF01593">
    <property type="entry name" value="Amino_oxidase"/>
    <property type="match status" value="1"/>
</dbReference>
<evidence type="ECO:0000256" key="5">
    <source>
        <dbReference type="PIRSR" id="PIRSR601613-1"/>
    </source>
</evidence>
<evidence type="ECO:0000256" key="2">
    <source>
        <dbReference type="ARBA" id="ARBA00005995"/>
    </source>
</evidence>
<evidence type="ECO:0000256" key="6">
    <source>
        <dbReference type="RuleBase" id="RU362067"/>
    </source>
</evidence>
<dbReference type="InterPro" id="IPR036188">
    <property type="entry name" value="FAD/NAD-bd_sf"/>
</dbReference>
<evidence type="ECO:0000313" key="9">
    <source>
        <dbReference type="Proteomes" id="UP001344447"/>
    </source>
</evidence>
<keyword evidence="9" id="KW-1185">Reference proteome</keyword>
<dbReference type="PANTHER" id="PTHR43563">
    <property type="entry name" value="AMINE OXIDASE"/>
    <property type="match status" value="1"/>
</dbReference>
<dbReference type="SUPFAM" id="SSF54373">
    <property type="entry name" value="FAD-linked reductases, C-terminal domain"/>
    <property type="match status" value="1"/>
</dbReference>
<evidence type="ECO:0000256" key="4">
    <source>
        <dbReference type="ARBA" id="ARBA00048448"/>
    </source>
</evidence>
<comment type="caution">
    <text evidence="8">The sequence shown here is derived from an EMBL/GenBank/DDBJ whole genome shotgun (WGS) entry which is preliminary data.</text>
</comment>
<dbReference type="Proteomes" id="UP001344447">
    <property type="component" value="Unassembled WGS sequence"/>
</dbReference>
<dbReference type="InterPro" id="IPR001613">
    <property type="entry name" value="Flavin_amine_oxidase"/>
</dbReference>
<keyword evidence="3 6" id="KW-0560">Oxidoreductase</keyword>
<comment type="similarity">
    <text evidence="2 6">Belongs to the flavin monoamine oxidase family.</text>
</comment>
<dbReference type="PRINTS" id="PR00757">
    <property type="entry name" value="AMINEOXDASEF"/>
</dbReference>
<sequence>MNNIYDTIIIGGGLAGLKTAFDLKKNKFNILVLEARNRFGGRTESIKIGNGWIDAGGQWLGANNPNTKQLCEELKLETYKQYYEGKTIFDIYDKEGNSIKSFDESKVDLKDIGLGYIIPVIKRLDDISKEVDFSRTSKENPLMESLEKLSVSNWLIVNGFGESIKFFNWFCQMSLASSSDDVSIAFLMKYVNSCGSIESIFLSGDCCAEDSRIIGGSTMMAYKMVSFIKNCKLNREVVSIDQISDSIDRLIKVTTSNGDIYFCTNVVSTVPPTLLRNVTFKPELPLEKQRLKNEMEMGSTIKIIVIYDSAFWREQGFNGKALSFNGPVYESFDNCTHDLSVKSIVGFINGKDELKHWYSKSKEERKSAVLYQFSKYWGPKALNPISYIERNWKEEKFSSGCYMGVCKPGSVLSECNDFFRQPHGKIHWAGTETSTQWYGHMEGAITSSKRVVKEIIRNSFNSKSKL</sequence>
<gene>
    <name evidence="8" type="ORF">RB653_010469</name>
</gene>
<dbReference type="GO" id="GO:0097621">
    <property type="term" value="F:monoamine oxidase activity"/>
    <property type="evidence" value="ECO:0007669"/>
    <property type="project" value="UniProtKB-EC"/>
</dbReference>
<accession>A0AAN7TU09</accession>
<keyword evidence="6" id="KW-0285">Flavoprotein</keyword>
<keyword evidence="6" id="KW-0274">FAD</keyword>
<protein>
    <recommendedName>
        <fullName evidence="6">Amine oxidase</fullName>
        <ecNumber evidence="6">1.4.3.-</ecNumber>
    </recommendedName>
</protein>
<dbReference type="PANTHER" id="PTHR43563:SF19">
    <property type="entry name" value="FLAVIN-CONTAINING MONOAMINE OXIDASE B-RELATED"/>
    <property type="match status" value="1"/>
</dbReference>
<proteinExistence type="inferred from homology"/>
<feature type="binding site" evidence="5">
    <location>
        <position position="432"/>
    </location>
    <ligand>
        <name>FAD</name>
        <dbReference type="ChEBI" id="CHEBI:57692"/>
    </ligand>
</feature>
<dbReference type="InterPro" id="IPR002937">
    <property type="entry name" value="Amino_oxidase"/>
</dbReference>
<dbReference type="SUPFAM" id="SSF51905">
    <property type="entry name" value="FAD/NAD(P)-binding domain"/>
    <property type="match status" value="1"/>
</dbReference>
<feature type="binding site" evidence="5">
    <location>
        <begin position="34"/>
        <end position="35"/>
    </location>
    <ligand>
        <name>FAD</name>
        <dbReference type="ChEBI" id="CHEBI:57692"/>
    </ligand>
</feature>
<evidence type="ECO:0000256" key="3">
    <source>
        <dbReference type="ARBA" id="ARBA00023002"/>
    </source>
</evidence>
<feature type="binding site" evidence="5">
    <location>
        <position position="347"/>
    </location>
    <ligand>
        <name>substrate</name>
    </ligand>
</feature>
<evidence type="ECO:0000256" key="1">
    <source>
        <dbReference type="ARBA" id="ARBA00001974"/>
    </source>
</evidence>
<evidence type="ECO:0000259" key="7">
    <source>
        <dbReference type="Pfam" id="PF01593"/>
    </source>
</evidence>
<feature type="binding site" evidence="5">
    <location>
        <position position="237"/>
    </location>
    <ligand>
        <name>FAD</name>
        <dbReference type="ChEBI" id="CHEBI:57692"/>
    </ligand>
</feature>
<reference evidence="8 9" key="1">
    <citation type="submission" date="2023-11" db="EMBL/GenBank/DDBJ databases">
        <title>Dfirmibasis_genome.</title>
        <authorList>
            <person name="Edelbroek B."/>
            <person name="Kjellin J."/>
            <person name="Jerlstrom-Hultqvist J."/>
            <person name="Soderbom F."/>
        </authorList>
    </citation>
    <scope>NUCLEOTIDE SEQUENCE [LARGE SCALE GENOMIC DNA]</scope>
    <source>
        <strain evidence="8 9">TNS-C-14</strain>
    </source>
</reference>
<dbReference type="EMBL" id="JAVFKY010000006">
    <property type="protein sequence ID" value="KAK5575213.1"/>
    <property type="molecule type" value="Genomic_DNA"/>
</dbReference>